<feature type="domain" description="DUF7573" evidence="2">
    <location>
        <begin position="32"/>
        <end position="70"/>
    </location>
</feature>
<feature type="region of interest" description="Disordered" evidence="1">
    <location>
        <begin position="1"/>
        <end position="38"/>
    </location>
</feature>
<evidence type="ECO:0000313" key="3">
    <source>
        <dbReference type="EMBL" id="SEO93507.1"/>
    </source>
</evidence>
<dbReference type="AlphaFoldDB" id="A0A1H8TRI5"/>
<proteinExistence type="predicted"/>
<evidence type="ECO:0000259" key="2">
    <source>
        <dbReference type="Pfam" id="PF24458"/>
    </source>
</evidence>
<accession>A0A1H8TRI5</accession>
<dbReference type="EMBL" id="FODV01000008">
    <property type="protein sequence ID" value="SEO93507.1"/>
    <property type="molecule type" value="Genomic_DNA"/>
</dbReference>
<evidence type="ECO:0000256" key="1">
    <source>
        <dbReference type="SAM" id="MobiDB-lite"/>
    </source>
</evidence>
<organism evidence="3 4">
    <name type="scientific">Halogranum amylolyticum</name>
    <dbReference type="NCBI Taxonomy" id="660520"/>
    <lineage>
        <taxon>Archaea</taxon>
        <taxon>Methanobacteriati</taxon>
        <taxon>Methanobacteriota</taxon>
        <taxon>Stenosarchaea group</taxon>
        <taxon>Halobacteria</taxon>
        <taxon>Halobacteriales</taxon>
        <taxon>Haloferacaceae</taxon>
    </lineage>
</organism>
<gene>
    <name evidence="3" type="ORF">SAMN04487948_10868</name>
</gene>
<dbReference type="Proteomes" id="UP000199126">
    <property type="component" value="Unassembled WGS sequence"/>
</dbReference>
<dbReference type="OrthoDB" id="157634at2157"/>
<dbReference type="Pfam" id="PF24458">
    <property type="entry name" value="DUF7573"/>
    <property type="match status" value="1"/>
</dbReference>
<reference evidence="4" key="1">
    <citation type="submission" date="2016-10" db="EMBL/GenBank/DDBJ databases">
        <authorList>
            <person name="Varghese N."/>
            <person name="Submissions S."/>
        </authorList>
    </citation>
    <scope>NUCLEOTIDE SEQUENCE [LARGE SCALE GENOMIC DNA]</scope>
    <source>
        <strain evidence="4">CGMCC 1.10121</strain>
    </source>
</reference>
<evidence type="ECO:0000313" key="4">
    <source>
        <dbReference type="Proteomes" id="UP000199126"/>
    </source>
</evidence>
<name>A0A1H8TRI5_9EURY</name>
<sequence length="70" mass="7967">MNEDRSLDDFVESNADETGEDESEKRAQTEPATPTYRFSPEGVGCDACDVTVQKRWQDDGRFVCADCKEW</sequence>
<feature type="compositionally biased region" description="Acidic residues" evidence="1">
    <location>
        <begin position="9"/>
        <end position="22"/>
    </location>
</feature>
<dbReference type="InterPro" id="IPR055995">
    <property type="entry name" value="DUF7573"/>
</dbReference>
<protein>
    <recommendedName>
        <fullName evidence="2">DUF7573 domain-containing protein</fullName>
    </recommendedName>
</protein>
<dbReference type="RefSeq" id="WP_089825468.1">
    <property type="nucleotide sequence ID" value="NZ_FODV01000008.1"/>
</dbReference>
<keyword evidence="4" id="KW-1185">Reference proteome</keyword>